<reference evidence="1 2" key="1">
    <citation type="submission" date="2013-11" db="EMBL/GenBank/DDBJ databases">
        <title>The Genome Sequence of Phytophthora parasitica P10297.</title>
        <authorList>
            <consortium name="The Broad Institute Genomics Platform"/>
            <person name="Russ C."/>
            <person name="Tyler B."/>
            <person name="Panabieres F."/>
            <person name="Shan W."/>
            <person name="Tripathy S."/>
            <person name="Grunwald N."/>
            <person name="Machado M."/>
            <person name="Johnson C.S."/>
            <person name="Walker B."/>
            <person name="Young S.K."/>
            <person name="Zeng Q."/>
            <person name="Gargeya S."/>
            <person name="Fitzgerald M."/>
            <person name="Haas B."/>
            <person name="Abouelleil A."/>
            <person name="Allen A.W."/>
            <person name="Alvarado L."/>
            <person name="Arachchi H.M."/>
            <person name="Berlin A.M."/>
            <person name="Chapman S.B."/>
            <person name="Gainer-Dewar J."/>
            <person name="Goldberg J."/>
            <person name="Griggs A."/>
            <person name="Gujja S."/>
            <person name="Hansen M."/>
            <person name="Howarth C."/>
            <person name="Imamovic A."/>
            <person name="Ireland A."/>
            <person name="Larimer J."/>
            <person name="McCowan C."/>
            <person name="Murphy C."/>
            <person name="Pearson M."/>
            <person name="Poon T.W."/>
            <person name="Priest M."/>
            <person name="Roberts A."/>
            <person name="Saif S."/>
            <person name="Shea T."/>
            <person name="Sisk P."/>
            <person name="Sykes S."/>
            <person name="Wortman J."/>
            <person name="Nusbaum C."/>
            <person name="Birren B."/>
        </authorList>
    </citation>
    <scope>NUCLEOTIDE SEQUENCE [LARGE SCALE GENOMIC DNA]</scope>
    <source>
        <strain evidence="1 2">P10297</strain>
    </source>
</reference>
<comment type="caution">
    <text evidence="1">The sequence shown here is derived from an EMBL/GenBank/DDBJ whole genome shotgun (WGS) entry which is preliminary data.</text>
</comment>
<accession>W2Y4Y9</accession>
<dbReference type="AlphaFoldDB" id="W2Y4Y9"/>
<name>W2Y4Y9_PHYNI</name>
<organism evidence="1 2">
    <name type="scientific">Phytophthora nicotianae P10297</name>
    <dbReference type="NCBI Taxonomy" id="1317064"/>
    <lineage>
        <taxon>Eukaryota</taxon>
        <taxon>Sar</taxon>
        <taxon>Stramenopiles</taxon>
        <taxon>Oomycota</taxon>
        <taxon>Peronosporomycetes</taxon>
        <taxon>Peronosporales</taxon>
        <taxon>Peronosporaceae</taxon>
        <taxon>Phytophthora</taxon>
    </lineage>
</organism>
<proteinExistence type="predicted"/>
<dbReference type="EMBL" id="ANIY01004384">
    <property type="protein sequence ID" value="ETP29782.1"/>
    <property type="molecule type" value="Genomic_DNA"/>
</dbReference>
<sequence>MRRVCADQATQDALPTAEVLLGNMQGSSTV</sequence>
<evidence type="ECO:0000313" key="1">
    <source>
        <dbReference type="EMBL" id="ETP29782.1"/>
    </source>
</evidence>
<protein>
    <submittedName>
        <fullName evidence="1">Uncharacterized protein</fullName>
    </submittedName>
</protein>
<dbReference type="Proteomes" id="UP000018948">
    <property type="component" value="Unassembled WGS sequence"/>
</dbReference>
<gene>
    <name evidence="1" type="ORF">F442_21120</name>
</gene>
<evidence type="ECO:0000313" key="2">
    <source>
        <dbReference type="Proteomes" id="UP000018948"/>
    </source>
</evidence>